<evidence type="ECO:0000256" key="3">
    <source>
        <dbReference type="ARBA" id="ARBA00022989"/>
    </source>
</evidence>
<dbReference type="InterPro" id="IPR005178">
    <property type="entry name" value="Ostalpha/TMEM184C"/>
</dbReference>
<evidence type="ECO:0000313" key="7">
    <source>
        <dbReference type="Proteomes" id="UP000186594"/>
    </source>
</evidence>
<feature type="transmembrane region" description="Helical" evidence="5">
    <location>
        <begin position="32"/>
        <end position="55"/>
    </location>
</feature>
<accession>A0A1U7LQL6</accession>
<gene>
    <name evidence="6" type="ORF">NEOLI_004106</name>
</gene>
<feature type="transmembrane region" description="Helical" evidence="5">
    <location>
        <begin position="156"/>
        <end position="176"/>
    </location>
</feature>
<feature type="transmembrane region" description="Helical" evidence="5">
    <location>
        <begin position="98"/>
        <end position="119"/>
    </location>
</feature>
<organism evidence="6 7">
    <name type="scientific">Neolecta irregularis (strain DAH-3)</name>
    <dbReference type="NCBI Taxonomy" id="1198029"/>
    <lineage>
        <taxon>Eukaryota</taxon>
        <taxon>Fungi</taxon>
        <taxon>Dikarya</taxon>
        <taxon>Ascomycota</taxon>
        <taxon>Taphrinomycotina</taxon>
        <taxon>Neolectales</taxon>
        <taxon>Neolectaceae</taxon>
        <taxon>Neolecta</taxon>
    </lineage>
</organism>
<proteinExistence type="predicted"/>
<evidence type="ECO:0000256" key="2">
    <source>
        <dbReference type="ARBA" id="ARBA00022692"/>
    </source>
</evidence>
<dbReference type="Proteomes" id="UP000186594">
    <property type="component" value="Unassembled WGS sequence"/>
</dbReference>
<dbReference type="OrthoDB" id="5348404at2759"/>
<dbReference type="GO" id="GO:0016020">
    <property type="term" value="C:membrane"/>
    <property type="evidence" value="ECO:0007669"/>
    <property type="project" value="UniProtKB-SubCell"/>
</dbReference>
<keyword evidence="7" id="KW-1185">Reference proteome</keyword>
<keyword evidence="4 5" id="KW-0472">Membrane</keyword>
<comment type="subcellular location">
    <subcellularLocation>
        <location evidence="1">Membrane</location>
        <topology evidence="1">Multi-pass membrane protein</topology>
    </subcellularLocation>
</comment>
<dbReference type="STRING" id="1198029.A0A1U7LQL6"/>
<evidence type="ECO:0000256" key="4">
    <source>
        <dbReference type="ARBA" id="ARBA00023136"/>
    </source>
</evidence>
<evidence type="ECO:0000256" key="1">
    <source>
        <dbReference type="ARBA" id="ARBA00004141"/>
    </source>
</evidence>
<feature type="transmembrane region" description="Helical" evidence="5">
    <location>
        <begin position="225"/>
        <end position="243"/>
    </location>
</feature>
<dbReference type="OMA" id="WPFNRWF"/>
<keyword evidence="3 5" id="KW-1133">Transmembrane helix</keyword>
<reference evidence="6 7" key="1">
    <citation type="submission" date="2016-04" db="EMBL/GenBank/DDBJ databases">
        <title>Evolutionary innovation and constraint leading to complex multicellularity in the Ascomycota.</title>
        <authorList>
            <person name="Cisse O."/>
            <person name="Nguyen A."/>
            <person name="Hewitt D.A."/>
            <person name="Jedd G."/>
            <person name="Stajich J.E."/>
        </authorList>
    </citation>
    <scope>NUCLEOTIDE SEQUENCE [LARGE SCALE GENOMIC DNA]</scope>
    <source>
        <strain evidence="6 7">DAH-3</strain>
    </source>
</reference>
<comment type="caution">
    <text evidence="6">The sequence shown here is derived from an EMBL/GenBank/DDBJ whole genome shotgun (WGS) entry which is preliminary data.</text>
</comment>
<name>A0A1U7LQL6_NEOID</name>
<evidence type="ECO:0000256" key="5">
    <source>
        <dbReference type="SAM" id="Phobius"/>
    </source>
</evidence>
<feature type="transmembrane region" description="Helical" evidence="5">
    <location>
        <begin position="188"/>
        <end position="213"/>
    </location>
</feature>
<keyword evidence="2 5" id="KW-0812">Transmembrane</keyword>
<feature type="transmembrane region" description="Helical" evidence="5">
    <location>
        <begin position="67"/>
        <end position="86"/>
    </location>
</feature>
<evidence type="ECO:0000313" key="6">
    <source>
        <dbReference type="EMBL" id="OLL24947.1"/>
    </source>
</evidence>
<protein>
    <submittedName>
        <fullName evidence="6">Transmembrane protein 184</fullName>
    </submittedName>
</protein>
<dbReference type="PANTHER" id="PTHR23423">
    <property type="entry name" value="ORGANIC SOLUTE TRANSPORTER-RELATED"/>
    <property type="match status" value="1"/>
</dbReference>
<dbReference type="AlphaFoldDB" id="A0A1U7LQL6"/>
<dbReference type="EMBL" id="LXFE01000553">
    <property type="protein sequence ID" value="OLL24947.1"/>
    <property type="molecule type" value="Genomic_DNA"/>
</dbReference>
<sequence length="281" mass="32503">MAFNSTCPAENTLDTDQSLFWSDGPNWDAHRIGWALSGIFAAADSLFACALIYKHLAHYRRPEYQRYYIRIILMIPIYAIVSWLGYRFYRYSTYFRIILSFYEAIVISSFFILLLNFLGAQHSSIVHSKPKQHLVFPLCCWRFNPKNWVDPSIATLIKFVIIAPILAIVQVILLLTNTLCPTSLSLSFGYSYVTIVNTLSISLATYALIQFYIVIRKDIDEFKPLWKFIAIKAVVFLMFYQQLGFEILVHFRVITATRYWTTSNIVSGLNAFCITIEMSAR</sequence>
<dbReference type="SMART" id="SM01417">
    <property type="entry name" value="Solute_trans_a"/>
    <property type="match status" value="1"/>
</dbReference>
<dbReference type="Pfam" id="PF03619">
    <property type="entry name" value="Solute_trans_a"/>
    <property type="match status" value="1"/>
</dbReference>